<gene>
    <name evidence="1" type="ORF">MM239_19810</name>
</gene>
<dbReference type="Pfam" id="PF13970">
    <property type="entry name" value="DUF4221"/>
    <property type="match status" value="1"/>
</dbReference>
<evidence type="ECO:0000313" key="2">
    <source>
        <dbReference type="Proteomes" id="UP001165489"/>
    </source>
</evidence>
<dbReference type="EMBL" id="JAKZGP010000095">
    <property type="protein sequence ID" value="MCH7411642.1"/>
    <property type="molecule type" value="Genomic_DNA"/>
</dbReference>
<protein>
    <submittedName>
        <fullName evidence="1">DUF4221 domain-containing protein</fullName>
    </submittedName>
</protein>
<sequence length="383" mass="44855">MNLLKVLSVFIMLSSCKPKINNIEFTWSHEGEVVFQASNMAYTNPGMIQYIDTDSGEFIFYYNHIAKNLQFTEFPSGKNILDIPLEFEDEKRTRNFTGATLFSKDTIGVTFFPPAIGIIDFSGELNMFEPLIEKSFNVSHIGSGGYIPLIKEGIEIFGAQPFLMGHHQMKESDIQKQHLLYTFNLETDRFYWQDVFYKKHYWEEGKKQSYFSWARKENKIYIAPFYDHEIQVFDLISKKVILKKECKSEFINQFYMVDVFPGSTEEATLKTIGSDQYDIFLYDNYRDVFYRILLPGYTPKNRHSIDELQMLERSRPKTGVMVLDNDLNSLGEYVFDDFEVHSSANFFVGREGLYVSTNNLNSDDFSDDNFKYRVLKIDKNQQK</sequence>
<comment type="caution">
    <text evidence="1">The sequence shown here is derived from an EMBL/GenBank/DDBJ whole genome shotgun (WGS) entry which is preliminary data.</text>
</comment>
<keyword evidence="2" id="KW-1185">Reference proteome</keyword>
<dbReference type="PROSITE" id="PS51257">
    <property type="entry name" value="PROKAR_LIPOPROTEIN"/>
    <property type="match status" value="1"/>
</dbReference>
<reference evidence="1" key="1">
    <citation type="submission" date="2022-03" db="EMBL/GenBank/DDBJ databases">
        <title>De novo assembled genomes of Belliella spp. (Cyclobacteriaceae) strains.</title>
        <authorList>
            <person name="Szabo A."/>
            <person name="Korponai K."/>
            <person name="Felfoldi T."/>
        </authorList>
    </citation>
    <scope>NUCLEOTIDE SEQUENCE</scope>
    <source>
        <strain evidence="1">DSM 111904</strain>
    </source>
</reference>
<dbReference type="Proteomes" id="UP001165489">
    <property type="component" value="Unassembled WGS sequence"/>
</dbReference>
<organism evidence="1 2">
    <name type="scientific">Belliella filtrata</name>
    <dbReference type="NCBI Taxonomy" id="2923435"/>
    <lineage>
        <taxon>Bacteria</taxon>
        <taxon>Pseudomonadati</taxon>
        <taxon>Bacteroidota</taxon>
        <taxon>Cytophagia</taxon>
        <taxon>Cytophagales</taxon>
        <taxon>Cyclobacteriaceae</taxon>
        <taxon>Belliella</taxon>
    </lineage>
</organism>
<dbReference type="InterPro" id="IPR025316">
    <property type="entry name" value="DUF4221"/>
</dbReference>
<name>A0ABS9V5E3_9BACT</name>
<dbReference type="RefSeq" id="WP_241350070.1">
    <property type="nucleotide sequence ID" value="NZ_JAKZGP010000095.1"/>
</dbReference>
<accession>A0ABS9V5E3</accession>
<proteinExistence type="predicted"/>
<evidence type="ECO:0000313" key="1">
    <source>
        <dbReference type="EMBL" id="MCH7411642.1"/>
    </source>
</evidence>